<dbReference type="EMBL" id="CP036279">
    <property type="protein sequence ID" value="QDU63675.1"/>
    <property type="molecule type" value="Genomic_DNA"/>
</dbReference>
<dbReference type="CDD" id="cd00009">
    <property type="entry name" value="AAA"/>
    <property type="match status" value="1"/>
</dbReference>
<evidence type="ECO:0000256" key="4">
    <source>
        <dbReference type="SAM" id="MobiDB-lite"/>
    </source>
</evidence>
<dbReference type="Proteomes" id="UP000317093">
    <property type="component" value="Chromosome"/>
</dbReference>
<keyword evidence="8" id="KW-1185">Reference proteome</keyword>
<evidence type="ECO:0000259" key="5">
    <source>
        <dbReference type="Pfam" id="PF07726"/>
    </source>
</evidence>
<feature type="compositionally biased region" description="Polar residues" evidence="4">
    <location>
        <begin position="1"/>
        <end position="16"/>
    </location>
</feature>
<feature type="domain" description="ChlI/MoxR AAA lid" evidence="6">
    <location>
        <begin position="259"/>
        <end position="329"/>
    </location>
</feature>
<evidence type="ECO:0000256" key="2">
    <source>
        <dbReference type="ARBA" id="ARBA00022840"/>
    </source>
</evidence>
<dbReference type="FunFam" id="3.40.50.300:FF:000640">
    <property type="entry name" value="MoxR family ATPase"/>
    <property type="match status" value="1"/>
</dbReference>
<dbReference type="Gene3D" id="1.10.8.80">
    <property type="entry name" value="Magnesium chelatase subunit I, C-Terminal domain"/>
    <property type="match status" value="1"/>
</dbReference>
<evidence type="ECO:0000313" key="8">
    <source>
        <dbReference type="Proteomes" id="UP000317093"/>
    </source>
</evidence>
<dbReference type="PANTHER" id="PTHR42759">
    <property type="entry name" value="MOXR FAMILY PROTEIN"/>
    <property type="match status" value="1"/>
</dbReference>
<reference evidence="7 8" key="1">
    <citation type="submission" date="2019-02" db="EMBL/GenBank/DDBJ databases">
        <title>Deep-cultivation of Planctomycetes and their phenomic and genomic characterization uncovers novel biology.</title>
        <authorList>
            <person name="Wiegand S."/>
            <person name="Jogler M."/>
            <person name="Boedeker C."/>
            <person name="Pinto D."/>
            <person name="Vollmers J."/>
            <person name="Rivas-Marin E."/>
            <person name="Kohn T."/>
            <person name="Peeters S.H."/>
            <person name="Heuer A."/>
            <person name="Rast P."/>
            <person name="Oberbeckmann S."/>
            <person name="Bunk B."/>
            <person name="Jeske O."/>
            <person name="Meyerdierks A."/>
            <person name="Storesund J.E."/>
            <person name="Kallscheuer N."/>
            <person name="Luecker S."/>
            <person name="Lage O.M."/>
            <person name="Pohl T."/>
            <person name="Merkel B.J."/>
            <person name="Hornburger P."/>
            <person name="Mueller R.-W."/>
            <person name="Bruemmer F."/>
            <person name="Labrenz M."/>
            <person name="Spormann A.M."/>
            <person name="Op den Camp H."/>
            <person name="Overmann J."/>
            <person name="Amann R."/>
            <person name="Jetten M.S.M."/>
            <person name="Mascher T."/>
            <person name="Medema M.H."/>
            <person name="Devos D.P."/>
            <person name="Kaster A.-K."/>
            <person name="Ovreas L."/>
            <person name="Rohde M."/>
            <person name="Galperin M.Y."/>
            <person name="Jogler C."/>
        </authorList>
    </citation>
    <scope>NUCLEOTIDE SEQUENCE [LARGE SCALE GENOMIC DNA]</scope>
    <source>
        <strain evidence="7 8">Pan216</strain>
    </source>
</reference>
<dbReference type="GO" id="GO:0005524">
    <property type="term" value="F:ATP binding"/>
    <property type="evidence" value="ECO:0007669"/>
    <property type="project" value="UniProtKB-KW"/>
</dbReference>
<feature type="domain" description="ATPase AAA-3" evidence="5">
    <location>
        <begin position="66"/>
        <end position="196"/>
    </location>
</feature>
<dbReference type="InterPro" id="IPR011703">
    <property type="entry name" value="ATPase_AAA-3"/>
</dbReference>
<evidence type="ECO:0000256" key="3">
    <source>
        <dbReference type="ARBA" id="ARBA00061607"/>
    </source>
</evidence>
<evidence type="ECO:0000259" key="6">
    <source>
        <dbReference type="Pfam" id="PF17863"/>
    </source>
</evidence>
<gene>
    <name evidence="7" type="primary">ravA_6</name>
    <name evidence="7" type="ORF">Pan216_45560</name>
</gene>
<dbReference type="Pfam" id="PF17863">
    <property type="entry name" value="AAA_lid_2"/>
    <property type="match status" value="1"/>
</dbReference>
<dbReference type="SUPFAM" id="SSF52540">
    <property type="entry name" value="P-loop containing nucleoside triphosphate hydrolases"/>
    <property type="match status" value="1"/>
</dbReference>
<dbReference type="PIRSF" id="PIRSF002849">
    <property type="entry name" value="AAA_ATPase_chaperone_MoxR_prd"/>
    <property type="match status" value="1"/>
</dbReference>
<evidence type="ECO:0000256" key="1">
    <source>
        <dbReference type="ARBA" id="ARBA00022741"/>
    </source>
</evidence>
<sequence>MDRSRTGSFRSNQQGRETIIASTTTTSTPQHVTDAIARLRGNIESVFLGKPDVVDGVLVALLARGHVLIEDVPGVGKTLVTRALAKSLDCAFRRVQFTPDLLPSDIIGSTVFDSKSSQFVFNEGPLFAHIVLADEINRTSPRTQSALLEAMNEGHVSIDGKTHRLPQPFLVLATQNPFEFEGTYPLPESQLDRFLVRLSIGYPSREEEEKLLLSHRRGEPVDELSPVMGMDELRDVQAAVSEVTVDESVTHYLLDIVHATREHSSLRIGVSTRGALALYRSCQAAALLRGRAYAVPDDVKELAVRVLAHRVMTRSPMSLHDAEASSEVIQSIVDHARPPE</sequence>
<comment type="similarity">
    <text evidence="3">Belongs to the MoxR family.</text>
</comment>
<keyword evidence="1" id="KW-0547">Nucleotide-binding</keyword>
<feature type="region of interest" description="Disordered" evidence="4">
    <location>
        <begin position="1"/>
        <end position="26"/>
    </location>
</feature>
<dbReference type="AlphaFoldDB" id="A0A518B9L4"/>
<evidence type="ECO:0000313" key="7">
    <source>
        <dbReference type="EMBL" id="QDU63675.1"/>
    </source>
</evidence>
<dbReference type="InterPro" id="IPR041628">
    <property type="entry name" value="ChlI/MoxR_AAA_lid"/>
</dbReference>
<dbReference type="Gene3D" id="3.40.50.300">
    <property type="entry name" value="P-loop containing nucleotide triphosphate hydrolases"/>
    <property type="match status" value="1"/>
</dbReference>
<dbReference type="PANTHER" id="PTHR42759:SF5">
    <property type="entry name" value="METHANOL DEHYDROGENASE REGULATOR"/>
    <property type="match status" value="1"/>
</dbReference>
<name>A0A518B9L4_9BACT</name>
<organism evidence="7 8">
    <name type="scientific">Kolteria novifilia</name>
    <dbReference type="NCBI Taxonomy" id="2527975"/>
    <lineage>
        <taxon>Bacteria</taxon>
        <taxon>Pseudomonadati</taxon>
        <taxon>Planctomycetota</taxon>
        <taxon>Planctomycetia</taxon>
        <taxon>Kolteriales</taxon>
        <taxon>Kolteriaceae</taxon>
        <taxon>Kolteria</taxon>
    </lineage>
</organism>
<dbReference type="InterPro" id="IPR050764">
    <property type="entry name" value="CbbQ/NirQ/NorQ/GpvN"/>
</dbReference>
<protein>
    <submittedName>
        <fullName evidence="7">ATPase RavA</fullName>
    </submittedName>
</protein>
<dbReference type="Pfam" id="PF07726">
    <property type="entry name" value="AAA_3"/>
    <property type="match status" value="1"/>
</dbReference>
<dbReference type="InterPro" id="IPR027417">
    <property type="entry name" value="P-loop_NTPase"/>
</dbReference>
<proteinExistence type="inferred from homology"/>
<accession>A0A518B9L4</accession>
<dbReference type="GO" id="GO:0016887">
    <property type="term" value="F:ATP hydrolysis activity"/>
    <property type="evidence" value="ECO:0007669"/>
    <property type="project" value="InterPro"/>
</dbReference>
<dbReference type="KEGG" id="knv:Pan216_45560"/>
<keyword evidence="2" id="KW-0067">ATP-binding</keyword>